<evidence type="ECO:0000313" key="2">
    <source>
        <dbReference type="Proteomes" id="UP001054837"/>
    </source>
</evidence>
<accession>A0AAV4WV37</accession>
<dbReference type="Proteomes" id="UP001054837">
    <property type="component" value="Unassembled WGS sequence"/>
</dbReference>
<reference evidence="1 2" key="1">
    <citation type="submission" date="2021-06" db="EMBL/GenBank/DDBJ databases">
        <title>Caerostris darwini draft genome.</title>
        <authorList>
            <person name="Kono N."/>
            <person name="Arakawa K."/>
        </authorList>
    </citation>
    <scope>NUCLEOTIDE SEQUENCE [LARGE SCALE GENOMIC DNA]</scope>
</reference>
<keyword evidence="2" id="KW-1185">Reference proteome</keyword>
<evidence type="ECO:0000313" key="1">
    <source>
        <dbReference type="EMBL" id="GIY86366.1"/>
    </source>
</evidence>
<organism evidence="1 2">
    <name type="scientific">Caerostris darwini</name>
    <dbReference type="NCBI Taxonomy" id="1538125"/>
    <lineage>
        <taxon>Eukaryota</taxon>
        <taxon>Metazoa</taxon>
        <taxon>Ecdysozoa</taxon>
        <taxon>Arthropoda</taxon>
        <taxon>Chelicerata</taxon>
        <taxon>Arachnida</taxon>
        <taxon>Araneae</taxon>
        <taxon>Araneomorphae</taxon>
        <taxon>Entelegynae</taxon>
        <taxon>Araneoidea</taxon>
        <taxon>Araneidae</taxon>
        <taxon>Caerostris</taxon>
    </lineage>
</organism>
<protein>
    <submittedName>
        <fullName evidence="1">Uncharacterized protein</fullName>
    </submittedName>
</protein>
<dbReference type="AlphaFoldDB" id="A0AAV4WV37"/>
<name>A0AAV4WV37_9ARAC</name>
<gene>
    <name evidence="1" type="ORF">CDAR_610491</name>
</gene>
<proteinExistence type="predicted"/>
<sequence>MRPFSCGQAADRLDDCYNEIQCKRLQLIAKSDPKAKPVRSCSYHDHQTLGATDHNDFALVWSDISHSVRHKFCVYRCTSSALEMAWCFRRK</sequence>
<comment type="caution">
    <text evidence="1">The sequence shown here is derived from an EMBL/GenBank/DDBJ whole genome shotgun (WGS) entry which is preliminary data.</text>
</comment>
<dbReference type="EMBL" id="BPLQ01015185">
    <property type="protein sequence ID" value="GIY86366.1"/>
    <property type="molecule type" value="Genomic_DNA"/>
</dbReference>